<evidence type="ECO:0000256" key="3">
    <source>
        <dbReference type="ARBA" id="ARBA00022563"/>
    </source>
</evidence>
<name>A0A0F6TR19_9GAMM</name>
<evidence type="ECO:0000313" key="6">
    <source>
        <dbReference type="EMBL" id="AKE52512.1"/>
    </source>
</evidence>
<dbReference type="GO" id="GO:0004013">
    <property type="term" value="F:adenosylhomocysteinase activity"/>
    <property type="evidence" value="ECO:0007669"/>
    <property type="project" value="TreeGrafter"/>
</dbReference>
<dbReference type="GO" id="GO:0005829">
    <property type="term" value="C:cytosol"/>
    <property type="evidence" value="ECO:0007669"/>
    <property type="project" value="TreeGrafter"/>
</dbReference>
<keyword evidence="4" id="KW-0520">NAD</keyword>
<dbReference type="Gene3D" id="3.40.50.720">
    <property type="entry name" value="NAD(P)-binding Rossmann-like Domain"/>
    <property type="match status" value="1"/>
</dbReference>
<sequence length="351" mass="39190">MTNFQYFFEQYPVNSAPFMHKMLEDYQFRKPFAGMTIAHNVPLTRTTLLKIACLKASGASVTVTNPSFIKDSTQCIDALSREGIQFTPLHSLKGSFDFLLDCGAELIEQCQATQGIVELTRTGAIRYEQLSDSQVPIVSVDDTRLKSLETCLGTGEGVYRAVTELSSEAIENKRILIFGFGKVGTGIAYYFSQKTDHISVVDMLPERLSIIESRGYRAISAELPKQVEQAIKQADVIITATGIKDILSHSYEHEWFTGKILANAGAEDEFGFKFSDNEVLADKKPVNFALDEPTLMPFLDPIFYAHNLAIEDALSNQTAGFRALAKAHDQAIIKTWAQHHQWTIDQLNDIF</sequence>
<dbReference type="InterPro" id="IPR015878">
    <property type="entry name" value="Ado_hCys_hydrolase_NAD-bd"/>
</dbReference>
<organism evidence="6 7">
    <name type="scientific">Kangiella geojedonensis</name>
    <dbReference type="NCBI Taxonomy" id="914150"/>
    <lineage>
        <taxon>Bacteria</taxon>
        <taxon>Pseudomonadati</taxon>
        <taxon>Pseudomonadota</taxon>
        <taxon>Gammaproteobacteria</taxon>
        <taxon>Kangiellales</taxon>
        <taxon>Kangiellaceae</taxon>
        <taxon>Kangiella</taxon>
    </lineage>
</organism>
<dbReference type="SUPFAM" id="SSF51735">
    <property type="entry name" value="NAD(P)-binding Rossmann-fold domains"/>
    <property type="match status" value="1"/>
</dbReference>
<proteinExistence type="inferred from homology"/>
<keyword evidence="3" id="KW-0554">One-carbon metabolism</keyword>
<evidence type="ECO:0000256" key="1">
    <source>
        <dbReference type="ARBA" id="ARBA00001911"/>
    </source>
</evidence>
<dbReference type="KEGG" id="kge:TQ33_1566"/>
<comment type="similarity">
    <text evidence="2">Belongs to the adenosylhomocysteinase family.</text>
</comment>
<evidence type="ECO:0000313" key="7">
    <source>
        <dbReference type="Proteomes" id="UP000034071"/>
    </source>
</evidence>
<evidence type="ECO:0000259" key="5">
    <source>
        <dbReference type="SMART" id="SM00997"/>
    </source>
</evidence>
<dbReference type="AlphaFoldDB" id="A0A0F6TR19"/>
<comment type="cofactor">
    <cofactor evidence="1">
        <name>NAD(+)</name>
        <dbReference type="ChEBI" id="CHEBI:57540"/>
    </cofactor>
</comment>
<dbReference type="Pfam" id="PF00670">
    <property type="entry name" value="AdoHcyase_NAD"/>
    <property type="match status" value="1"/>
</dbReference>
<accession>A0A0F6TR19</accession>
<gene>
    <name evidence="6" type="ORF">TQ33_1566</name>
</gene>
<dbReference type="HOGENOM" id="CLU_789373_0_0_6"/>
<dbReference type="RefSeq" id="WP_046561572.1">
    <property type="nucleotide sequence ID" value="NZ_CP010975.1"/>
</dbReference>
<dbReference type="InterPro" id="IPR000043">
    <property type="entry name" value="Adenosylhomocysteinase-like"/>
</dbReference>
<dbReference type="OrthoDB" id="9805103at2"/>
<dbReference type="GO" id="GO:0033353">
    <property type="term" value="P:S-adenosylmethionine cycle"/>
    <property type="evidence" value="ECO:0007669"/>
    <property type="project" value="TreeGrafter"/>
</dbReference>
<evidence type="ECO:0000256" key="2">
    <source>
        <dbReference type="ARBA" id="ARBA00007122"/>
    </source>
</evidence>
<evidence type="ECO:0000256" key="4">
    <source>
        <dbReference type="ARBA" id="ARBA00023027"/>
    </source>
</evidence>
<dbReference type="PANTHER" id="PTHR23420:SF0">
    <property type="entry name" value="ADENOSYLHOMOCYSTEINASE"/>
    <property type="match status" value="1"/>
</dbReference>
<dbReference type="SUPFAM" id="SSF52283">
    <property type="entry name" value="Formate/glycerate dehydrogenase catalytic domain-like"/>
    <property type="match status" value="1"/>
</dbReference>
<dbReference type="PANTHER" id="PTHR23420">
    <property type="entry name" value="ADENOSYLHOMOCYSTEINASE"/>
    <property type="match status" value="1"/>
</dbReference>
<dbReference type="Gene3D" id="3.40.50.1480">
    <property type="entry name" value="Adenosylhomocysteinase-like"/>
    <property type="match status" value="2"/>
</dbReference>
<dbReference type="SMART" id="SM00997">
    <property type="entry name" value="AdoHcyase_NAD"/>
    <property type="match status" value="1"/>
</dbReference>
<dbReference type="InterPro" id="IPR042172">
    <property type="entry name" value="Adenosylhomocyst_ase-like_sf"/>
</dbReference>
<keyword evidence="7" id="KW-1185">Reference proteome</keyword>
<dbReference type="InterPro" id="IPR036291">
    <property type="entry name" value="NAD(P)-bd_dom_sf"/>
</dbReference>
<dbReference type="GO" id="GO:0006730">
    <property type="term" value="P:one-carbon metabolic process"/>
    <property type="evidence" value="ECO:0007669"/>
    <property type="project" value="UniProtKB-KW"/>
</dbReference>
<dbReference type="EMBL" id="CP010975">
    <property type="protein sequence ID" value="AKE52512.1"/>
    <property type="molecule type" value="Genomic_DNA"/>
</dbReference>
<feature type="domain" description="S-adenosyl-L-homocysteine hydrolase NAD binding" evidence="5">
    <location>
        <begin position="150"/>
        <end position="313"/>
    </location>
</feature>
<protein>
    <submittedName>
        <fullName evidence="6">Adenosylhomocysteinase</fullName>
    </submittedName>
</protein>
<reference evidence="6 7" key="1">
    <citation type="submission" date="2015-02" db="EMBL/GenBank/DDBJ databases">
        <title>Complete genome sequence of Kangiella geojedonensis strain YCS-5T.</title>
        <authorList>
            <person name="Kim K.M."/>
        </authorList>
    </citation>
    <scope>NUCLEOTIDE SEQUENCE [LARGE SCALE GENOMIC DNA]</scope>
    <source>
        <strain evidence="6 7">YCS-5</strain>
    </source>
</reference>
<dbReference type="Proteomes" id="UP000034071">
    <property type="component" value="Chromosome"/>
</dbReference>
<dbReference type="STRING" id="914150.TQ33_1566"/>